<sequence>MHLLNSGRRTPKVHKRNADSKFGVWHFKAVTPCLLAQVCHRHRIGYFYVWELFPVRPKERLLRATWIRSLRGLDRCESLQCSSLGGCIWRHRIHRRKIRFLAEEEASESKKMSR</sequence>
<reference evidence="1 2" key="1">
    <citation type="submission" date="2007-06" db="EMBL/GenBank/DDBJ databases">
        <title>The Genome Sequence of Coccidioides posadasii RMSCC_3488.</title>
        <authorList>
            <consortium name="Coccidioides Genome Resources Consortium"/>
            <consortium name="The Broad Institute Genome Sequencing Platform"/>
            <person name="Henn M.R."/>
            <person name="Sykes S."/>
            <person name="Young S."/>
            <person name="Jaffe D."/>
            <person name="Berlin A."/>
            <person name="Alvarez P."/>
            <person name="Butler J."/>
            <person name="Gnerre S."/>
            <person name="Grabherr M."/>
            <person name="Mauceli E."/>
            <person name="Brockman W."/>
            <person name="Kodira C."/>
            <person name="Alvarado L."/>
            <person name="Zeng Q."/>
            <person name="Crawford M."/>
            <person name="Antoine C."/>
            <person name="Devon K."/>
            <person name="Galgiani J."/>
            <person name="Orsborn K."/>
            <person name="Lewis M.L."/>
            <person name="Nusbaum C."/>
            <person name="Galagan J."/>
            <person name="Birren B."/>
        </authorList>
    </citation>
    <scope>NUCLEOTIDE SEQUENCE [LARGE SCALE GENOMIC DNA]</scope>
    <source>
        <strain evidence="1 2">RMSCC 3488</strain>
    </source>
</reference>
<protein>
    <submittedName>
        <fullName evidence="1">Uncharacterized protein</fullName>
    </submittedName>
</protein>
<evidence type="ECO:0000313" key="2">
    <source>
        <dbReference type="Proteomes" id="UP000054567"/>
    </source>
</evidence>
<dbReference type="Proteomes" id="UP000054567">
    <property type="component" value="Unassembled WGS sequence"/>
</dbReference>
<reference evidence="2" key="2">
    <citation type="journal article" date="2009" name="Genome Res.">
        <title>Comparative genomic analyses of the human fungal pathogens Coccidioides and their relatives.</title>
        <authorList>
            <person name="Sharpton T.J."/>
            <person name="Stajich J.E."/>
            <person name="Rounsley S.D."/>
            <person name="Gardner M.J."/>
            <person name="Wortman J.R."/>
            <person name="Jordar V.S."/>
            <person name="Maiti R."/>
            <person name="Kodira C.D."/>
            <person name="Neafsey D.E."/>
            <person name="Zeng Q."/>
            <person name="Hung C.-Y."/>
            <person name="McMahan C."/>
            <person name="Muszewska A."/>
            <person name="Grynberg M."/>
            <person name="Mandel M.A."/>
            <person name="Kellner E.M."/>
            <person name="Barker B.M."/>
            <person name="Galgiani J.N."/>
            <person name="Orbach M.J."/>
            <person name="Kirkland T.N."/>
            <person name="Cole G.T."/>
            <person name="Henn M.R."/>
            <person name="Birren B.W."/>
            <person name="Taylor J.W."/>
        </authorList>
    </citation>
    <scope>NUCLEOTIDE SEQUENCE [LARGE SCALE GENOMIC DNA]</scope>
    <source>
        <strain evidence="2">RMSCC 3488</strain>
    </source>
</reference>
<name>A0A0J6I394_COCPO</name>
<organism evidence="1 2">
    <name type="scientific">Coccidioides posadasii RMSCC 3488</name>
    <dbReference type="NCBI Taxonomy" id="454284"/>
    <lineage>
        <taxon>Eukaryota</taxon>
        <taxon>Fungi</taxon>
        <taxon>Dikarya</taxon>
        <taxon>Ascomycota</taxon>
        <taxon>Pezizomycotina</taxon>
        <taxon>Eurotiomycetes</taxon>
        <taxon>Eurotiomycetidae</taxon>
        <taxon>Onygenales</taxon>
        <taxon>Onygenaceae</taxon>
        <taxon>Coccidioides</taxon>
    </lineage>
</organism>
<reference evidence="2" key="3">
    <citation type="journal article" date="2010" name="Genome Res.">
        <title>Population genomic sequencing of Coccidioides fungi reveals recent hybridization and transposon control.</title>
        <authorList>
            <person name="Neafsey D.E."/>
            <person name="Barker B.M."/>
            <person name="Sharpton T.J."/>
            <person name="Stajich J.E."/>
            <person name="Park D.J."/>
            <person name="Whiston E."/>
            <person name="Hung C.-Y."/>
            <person name="McMahan C."/>
            <person name="White J."/>
            <person name="Sykes S."/>
            <person name="Heiman D."/>
            <person name="Young S."/>
            <person name="Zeng Q."/>
            <person name="Abouelleil A."/>
            <person name="Aftuck L."/>
            <person name="Bessette D."/>
            <person name="Brown A."/>
            <person name="FitzGerald M."/>
            <person name="Lui A."/>
            <person name="Macdonald J.P."/>
            <person name="Priest M."/>
            <person name="Orbach M.J."/>
            <person name="Galgiani J.N."/>
            <person name="Kirkland T.N."/>
            <person name="Cole G.T."/>
            <person name="Birren B.W."/>
            <person name="Henn M.R."/>
            <person name="Taylor J.W."/>
            <person name="Rounsley S.D."/>
        </authorList>
    </citation>
    <scope>NUCLEOTIDE SEQUENCE [LARGE SCALE GENOMIC DNA]</scope>
    <source>
        <strain evidence="2">RMSCC 3488</strain>
    </source>
</reference>
<accession>A0A0J6I394</accession>
<dbReference type="VEuPathDB" id="FungiDB:CPAG_02185"/>
<dbReference type="EMBL" id="DS268109">
    <property type="protein sequence ID" value="KMM65842.1"/>
    <property type="molecule type" value="Genomic_DNA"/>
</dbReference>
<dbReference type="AlphaFoldDB" id="A0A0J6I394"/>
<gene>
    <name evidence="1" type="ORF">CPAG_02185</name>
</gene>
<proteinExistence type="predicted"/>
<evidence type="ECO:0000313" key="1">
    <source>
        <dbReference type="EMBL" id="KMM65842.1"/>
    </source>
</evidence>